<keyword evidence="12" id="KW-0539">Nucleus</keyword>
<dbReference type="GO" id="GO:0003684">
    <property type="term" value="F:damaged DNA binding"/>
    <property type="evidence" value="ECO:0007669"/>
    <property type="project" value="InterPro"/>
</dbReference>
<evidence type="ECO:0000256" key="8">
    <source>
        <dbReference type="ARBA" id="ARBA00022763"/>
    </source>
</evidence>
<dbReference type="InterPro" id="IPR053848">
    <property type="entry name" value="IMS_HHH_1"/>
</dbReference>
<name>A0A9J6CGB2_POLVA</name>
<evidence type="ECO:0000256" key="3">
    <source>
        <dbReference type="ARBA" id="ARBA00020399"/>
    </source>
</evidence>
<dbReference type="Gene3D" id="3.40.1170.60">
    <property type="match status" value="1"/>
</dbReference>
<dbReference type="Pfam" id="PF11799">
    <property type="entry name" value="IMS_C"/>
    <property type="match status" value="1"/>
</dbReference>
<dbReference type="Gene3D" id="3.30.70.270">
    <property type="match status" value="2"/>
</dbReference>
<dbReference type="GO" id="GO:0006281">
    <property type="term" value="P:DNA repair"/>
    <property type="evidence" value="ECO:0007669"/>
    <property type="project" value="UniProtKB-KW"/>
</dbReference>
<evidence type="ECO:0000313" key="18">
    <source>
        <dbReference type="Proteomes" id="UP001107558"/>
    </source>
</evidence>
<keyword evidence="10" id="KW-0238">DNA-binding</keyword>
<dbReference type="InterPro" id="IPR038401">
    <property type="entry name" value="Rev1_C_sf"/>
</dbReference>
<dbReference type="GO" id="GO:0005634">
    <property type="term" value="C:nucleus"/>
    <property type="evidence" value="ECO:0007669"/>
    <property type="project" value="UniProtKB-SubCell"/>
</dbReference>
<comment type="subcellular location">
    <subcellularLocation>
        <location evidence="1">Nucleus</location>
    </subcellularLocation>
</comment>
<dbReference type="GO" id="GO:0046872">
    <property type="term" value="F:metal ion binding"/>
    <property type="evidence" value="ECO:0007669"/>
    <property type="project" value="UniProtKB-KW"/>
</dbReference>
<dbReference type="EMBL" id="JADBJN010000001">
    <property type="protein sequence ID" value="KAG5680848.1"/>
    <property type="molecule type" value="Genomic_DNA"/>
</dbReference>
<dbReference type="Gene3D" id="1.10.150.20">
    <property type="entry name" value="5' to 3' exonuclease, C-terminal subdomain"/>
    <property type="match status" value="1"/>
</dbReference>
<comment type="similarity">
    <text evidence="2">Belongs to the DNA polymerase type-Y family.</text>
</comment>
<evidence type="ECO:0000256" key="5">
    <source>
        <dbReference type="ARBA" id="ARBA00022679"/>
    </source>
</evidence>
<reference evidence="17" key="1">
    <citation type="submission" date="2021-03" db="EMBL/GenBank/DDBJ databases">
        <title>Chromosome level genome of the anhydrobiotic midge Polypedilum vanderplanki.</title>
        <authorList>
            <person name="Yoshida Y."/>
            <person name="Kikawada T."/>
            <person name="Gusev O."/>
        </authorList>
    </citation>
    <scope>NUCLEOTIDE SEQUENCE</scope>
    <source>
        <strain evidence="17">NIAS01</strain>
        <tissue evidence="17">Whole body or cell culture</tissue>
    </source>
</reference>
<evidence type="ECO:0000256" key="12">
    <source>
        <dbReference type="ARBA" id="ARBA00023242"/>
    </source>
</evidence>
<dbReference type="PANTHER" id="PTHR45990">
    <property type="entry name" value="DNA REPAIR PROTEIN REV1"/>
    <property type="match status" value="1"/>
</dbReference>
<evidence type="ECO:0000256" key="13">
    <source>
        <dbReference type="PIRSR" id="PIRSR036573-2"/>
    </source>
</evidence>
<dbReference type="AlphaFoldDB" id="A0A9J6CGB2"/>
<feature type="binding site" evidence="13">
    <location>
        <position position="344"/>
    </location>
    <ligand>
        <name>Mg(2+)</name>
        <dbReference type="ChEBI" id="CHEBI:18420"/>
        <label>1</label>
    </ligand>
</feature>
<dbReference type="Gene3D" id="1.20.58.1280">
    <property type="entry name" value="DNA repair protein Rev1, C-terminal domain"/>
    <property type="match status" value="1"/>
</dbReference>
<dbReference type="InterPro" id="IPR043502">
    <property type="entry name" value="DNA/RNA_pol_sf"/>
</dbReference>
<dbReference type="GO" id="GO:0070987">
    <property type="term" value="P:error-free translesion synthesis"/>
    <property type="evidence" value="ECO:0007669"/>
    <property type="project" value="TreeGrafter"/>
</dbReference>
<accession>A0A9J6CGB2</accession>
<dbReference type="Proteomes" id="UP001107558">
    <property type="component" value="Chromosome 1"/>
</dbReference>
<dbReference type="Pfam" id="PF00817">
    <property type="entry name" value="IMS"/>
    <property type="match status" value="1"/>
</dbReference>
<dbReference type="SUPFAM" id="SSF56672">
    <property type="entry name" value="DNA/RNA polymerases"/>
    <property type="match status" value="1"/>
</dbReference>
<evidence type="ECO:0000256" key="7">
    <source>
        <dbReference type="ARBA" id="ARBA00022723"/>
    </source>
</evidence>
<dbReference type="GO" id="GO:0017125">
    <property type="term" value="F:deoxycytidyl transferase activity"/>
    <property type="evidence" value="ECO:0007669"/>
    <property type="project" value="TreeGrafter"/>
</dbReference>
<evidence type="ECO:0000256" key="2">
    <source>
        <dbReference type="ARBA" id="ARBA00010945"/>
    </source>
</evidence>
<dbReference type="InterPro" id="IPR001126">
    <property type="entry name" value="UmuC"/>
</dbReference>
<dbReference type="PROSITE" id="PS50173">
    <property type="entry name" value="UMUC"/>
    <property type="match status" value="1"/>
</dbReference>
<evidence type="ECO:0000256" key="10">
    <source>
        <dbReference type="ARBA" id="ARBA00023125"/>
    </source>
</evidence>
<feature type="binding site" evidence="13">
    <location>
        <position position="345"/>
    </location>
    <ligand>
        <name>Mg(2+)</name>
        <dbReference type="ChEBI" id="CHEBI:18420"/>
        <label>1</label>
    </ligand>
</feature>
<dbReference type="GO" id="GO:0042276">
    <property type="term" value="P:error-prone translesion synthesis"/>
    <property type="evidence" value="ECO:0007669"/>
    <property type="project" value="InterPro"/>
</dbReference>
<dbReference type="SMART" id="SM00292">
    <property type="entry name" value="BRCT"/>
    <property type="match status" value="1"/>
</dbReference>
<keyword evidence="5" id="KW-0808">Transferase</keyword>
<dbReference type="Pfam" id="PF16589">
    <property type="entry name" value="BRCT_2"/>
    <property type="match status" value="1"/>
</dbReference>
<dbReference type="InterPro" id="IPR001357">
    <property type="entry name" value="BRCT_dom"/>
</dbReference>
<evidence type="ECO:0000256" key="4">
    <source>
        <dbReference type="ARBA" id="ARBA00022634"/>
    </source>
</evidence>
<dbReference type="FunFam" id="3.30.1490.100:FF:000001">
    <property type="entry name" value="DNA repair protein REV1"/>
    <property type="match status" value="1"/>
</dbReference>
<dbReference type="InterPro" id="IPR012112">
    <property type="entry name" value="REV1"/>
</dbReference>
<keyword evidence="7 13" id="KW-0479">Metal-binding</keyword>
<dbReference type="PANTHER" id="PTHR45990:SF1">
    <property type="entry name" value="DNA REPAIR PROTEIN REV1"/>
    <property type="match status" value="1"/>
</dbReference>
<dbReference type="OrthoDB" id="427711at2759"/>
<dbReference type="CDD" id="cd17719">
    <property type="entry name" value="BRCT_Rev1"/>
    <property type="match status" value="1"/>
</dbReference>
<dbReference type="InterPro" id="IPR017961">
    <property type="entry name" value="DNA_pol_Y-fam_little_finger"/>
</dbReference>
<dbReference type="SUPFAM" id="SSF52113">
    <property type="entry name" value="BRCT domain"/>
    <property type="match status" value="1"/>
</dbReference>
<dbReference type="InterPro" id="IPR031991">
    <property type="entry name" value="Rev1_C"/>
</dbReference>
<evidence type="ECO:0000256" key="1">
    <source>
        <dbReference type="ARBA" id="ARBA00004123"/>
    </source>
</evidence>
<dbReference type="InterPro" id="IPR036775">
    <property type="entry name" value="DNA_pol_Y-fam_lit_finger_sf"/>
</dbReference>
<evidence type="ECO:0000256" key="6">
    <source>
        <dbReference type="ARBA" id="ARBA00022695"/>
    </source>
</evidence>
<evidence type="ECO:0000256" key="11">
    <source>
        <dbReference type="ARBA" id="ARBA00023204"/>
    </source>
</evidence>
<dbReference type="PIRSF" id="PIRSF036573">
    <property type="entry name" value="REV1"/>
    <property type="match status" value="1"/>
</dbReference>
<dbReference type="Pfam" id="PF16727">
    <property type="entry name" value="REV1_C"/>
    <property type="match status" value="1"/>
</dbReference>
<feature type="binding site" evidence="13">
    <location>
        <position position="241"/>
    </location>
    <ligand>
        <name>Mg(2+)</name>
        <dbReference type="ChEBI" id="CHEBI:18420"/>
        <label>1</label>
    </ligand>
</feature>
<dbReference type="Gene3D" id="3.40.50.10190">
    <property type="entry name" value="BRCT domain"/>
    <property type="match status" value="1"/>
</dbReference>
<comment type="cofactor">
    <cofactor evidence="13">
        <name>Mg(2+)</name>
        <dbReference type="ChEBI" id="CHEBI:18420"/>
    </cofactor>
    <text evidence="13">Binds 2 magnesium ions.</text>
</comment>
<dbReference type="Pfam" id="PF21999">
    <property type="entry name" value="IMS_HHH_1"/>
    <property type="match status" value="1"/>
</dbReference>
<keyword evidence="4" id="KW-0237">DNA synthesis</keyword>
<keyword evidence="9 13" id="KW-0460">Magnesium</keyword>
<dbReference type="SUPFAM" id="SSF100879">
    <property type="entry name" value="Lesion bypass DNA polymerase (Y-family), little finger domain"/>
    <property type="match status" value="1"/>
</dbReference>
<keyword evidence="18" id="KW-1185">Reference proteome</keyword>
<organism evidence="17 18">
    <name type="scientific">Polypedilum vanderplanki</name>
    <name type="common">Sleeping chironomid midge</name>
    <dbReference type="NCBI Taxonomy" id="319348"/>
    <lineage>
        <taxon>Eukaryota</taxon>
        <taxon>Metazoa</taxon>
        <taxon>Ecdysozoa</taxon>
        <taxon>Arthropoda</taxon>
        <taxon>Hexapoda</taxon>
        <taxon>Insecta</taxon>
        <taxon>Pterygota</taxon>
        <taxon>Neoptera</taxon>
        <taxon>Endopterygota</taxon>
        <taxon>Diptera</taxon>
        <taxon>Nematocera</taxon>
        <taxon>Chironomoidea</taxon>
        <taxon>Chironomidae</taxon>
        <taxon>Chironominae</taxon>
        <taxon>Polypedilum</taxon>
        <taxon>Polypedilum</taxon>
    </lineage>
</organism>
<evidence type="ECO:0000256" key="9">
    <source>
        <dbReference type="ARBA" id="ARBA00022842"/>
    </source>
</evidence>
<dbReference type="InterPro" id="IPR036420">
    <property type="entry name" value="BRCT_dom_sf"/>
</dbReference>
<feature type="domain" description="UmuC" evidence="16">
    <location>
        <begin position="237"/>
        <end position="427"/>
    </location>
</feature>
<evidence type="ECO:0000259" key="16">
    <source>
        <dbReference type="PROSITE" id="PS50173"/>
    </source>
</evidence>
<evidence type="ECO:0000313" key="17">
    <source>
        <dbReference type="EMBL" id="KAG5680848.1"/>
    </source>
</evidence>
<comment type="caution">
    <text evidence="17">The sequence shown here is derived from an EMBL/GenBank/DDBJ whole genome shotgun (WGS) entry which is preliminary data.</text>
</comment>
<dbReference type="GO" id="GO:0003887">
    <property type="term" value="F:DNA-directed DNA polymerase activity"/>
    <property type="evidence" value="ECO:0007669"/>
    <property type="project" value="InterPro"/>
</dbReference>
<proteinExistence type="inferred from homology"/>
<keyword evidence="6" id="KW-0548">Nucleotidyltransferase</keyword>
<evidence type="ECO:0000259" key="15">
    <source>
        <dbReference type="PROSITE" id="PS50172"/>
    </source>
</evidence>
<evidence type="ECO:0000256" key="14">
    <source>
        <dbReference type="SAM" id="MobiDB-lite"/>
    </source>
</evidence>
<feature type="region of interest" description="Disordered" evidence="14">
    <location>
        <begin position="620"/>
        <end position="656"/>
    </location>
</feature>
<protein>
    <recommendedName>
        <fullName evidence="3">DNA repair protein REV1</fullName>
    </recommendedName>
</protein>
<dbReference type="Gene3D" id="3.30.1490.100">
    <property type="entry name" value="DNA polymerase, Y-family, little finger domain"/>
    <property type="match status" value="1"/>
</dbReference>
<dbReference type="PROSITE" id="PS50172">
    <property type="entry name" value="BRCT"/>
    <property type="match status" value="1"/>
</dbReference>
<keyword evidence="11" id="KW-0234">DNA repair</keyword>
<gene>
    <name evidence="17" type="ORF">PVAND_010329</name>
</gene>
<dbReference type="InterPro" id="IPR043128">
    <property type="entry name" value="Rev_trsase/Diguanyl_cyclase"/>
</dbReference>
<feature type="domain" description="BRCT" evidence="15">
    <location>
        <begin position="38"/>
        <end position="124"/>
    </location>
</feature>
<keyword evidence="8" id="KW-0227">DNA damage</keyword>
<sequence length="825" mass="95463">MKRRPVDEDNGFAEHGGYMSAKINKLEEQFSILQKDIKKSNLFEGVSIFVNGRTNPSADELKRVMMEHGGIFHHYQRSFTRFVIASNLADVKIRSNITKNIIRPEYITDCLKANKLLDYSNYLLHTNKNSHQPQINFKKVESKTEEQEDEYFDFNLDSLNQKIQNAQKEEKTGTAYDKNYLQEFLNNSRLHCISTMASSFKFYITDLRKKHKGNFPEREILKTKCSAKNFQPYKSVIMHIDMDCFFVSVGLRNKPHLKGIPIAVTHSRGKSDREDFMSFSEIASCSYEAREKGLRNGMFVGQALKFCPELKTIPYEFEEYRKTAYKLYDTIAKYTLEIEAVSCDELYADLTSLLNDYKIDLMQFISMLRNEIFDQTLCTCSVGIGANRLQARMATKKAKPNGQFEVLSLDICEYMKDKRIRELPGVGHSTEHTLQQLKLETCGQLQEMSLVQLQHHFGKKFGESLHMMAKGIDDKKLNYEQVRKSVSVDVNYGIRFNDDDEVKPFLKQICEELSKRLNEIEKKGKCVTLKIMMRAKNASAESIKFLGHGEVDKVSKSVSLHSSTSDPFIIFQNSISMLTSLNIPAHDLRGIGIQISKLDDDDNKSKGKLAEMFKKMSEKQEVNFQRVKSETSVSKPQKEEISPQKKRMRTFKKSNSNSNLTSVADMFAAKKTSSTSKRKQIDPDILAELPSDIVEEILRDYDMNDEYEDNESNFTEQTVEVKEENEISDHNIFMRNDWRTTIISWIEDNLAPEQCMIETLSNDLVQLIKTKNLELPFLIMRFLHRHAENSEKIEWQKAYNTIHLNMQNEMKNCFDGKQLSTPKIF</sequence>